<gene>
    <name evidence="2" type="ORF">AB5J56_41890</name>
</gene>
<name>A0AB39PPE0_9ACTN</name>
<dbReference type="EMBL" id="CP163435">
    <property type="protein sequence ID" value="XDQ30859.1"/>
    <property type="molecule type" value="Genomic_DNA"/>
</dbReference>
<reference evidence="2" key="1">
    <citation type="submission" date="2024-07" db="EMBL/GenBank/DDBJ databases">
        <authorList>
            <person name="Yu S.T."/>
        </authorList>
    </citation>
    <scope>NUCLEOTIDE SEQUENCE</scope>
    <source>
        <strain evidence="2">R21</strain>
    </source>
</reference>
<dbReference type="InterPro" id="IPR029058">
    <property type="entry name" value="AB_hydrolase_fold"/>
</dbReference>
<dbReference type="PANTHER" id="PTHR43798">
    <property type="entry name" value="MONOACYLGLYCEROL LIPASE"/>
    <property type="match status" value="1"/>
</dbReference>
<sequence length="266" mass="27775">MSSVEEFHAWDVHESGPADAAKSVLLLPGGLCSTAFYDDLTAAPALASAPVRLVAATVPGYAGTPAPLDLGLENYAALAGALAAKKGCDVVVGHSIGANIALEMAAGGHFTGPLVLLSPTFSRPDEAKFLAIADRLGRLPGIGALIWSALVWTAPRAMASSLPPARREALVAELKKNDAAFCRRATRQYYAYLDRHGSLVPRLRESGVPAWVVRGDRDEIGLTDAERAGLEAAPDVTLVEVPDAGHLVMVDQPARVAELVAQVTLG</sequence>
<protein>
    <submittedName>
        <fullName evidence="2">Alpha/beta fold hydrolase</fullName>
    </submittedName>
</protein>
<accession>A0AB39PPE0</accession>
<dbReference type="GO" id="GO:0016020">
    <property type="term" value="C:membrane"/>
    <property type="evidence" value="ECO:0007669"/>
    <property type="project" value="TreeGrafter"/>
</dbReference>
<dbReference type="AlphaFoldDB" id="A0AB39PPE0"/>
<dbReference type="InterPro" id="IPR000073">
    <property type="entry name" value="AB_hydrolase_1"/>
</dbReference>
<dbReference type="GO" id="GO:0016787">
    <property type="term" value="F:hydrolase activity"/>
    <property type="evidence" value="ECO:0007669"/>
    <property type="project" value="UniProtKB-KW"/>
</dbReference>
<evidence type="ECO:0000313" key="2">
    <source>
        <dbReference type="EMBL" id="XDQ30859.1"/>
    </source>
</evidence>
<keyword evidence="2" id="KW-0378">Hydrolase</keyword>
<dbReference type="PANTHER" id="PTHR43798:SF33">
    <property type="entry name" value="HYDROLASE, PUTATIVE (AFU_ORTHOLOGUE AFUA_2G14860)-RELATED"/>
    <property type="match status" value="1"/>
</dbReference>
<organism evidence="2">
    <name type="scientific">Streptomyces sp. R21</name>
    <dbReference type="NCBI Taxonomy" id="3238627"/>
    <lineage>
        <taxon>Bacteria</taxon>
        <taxon>Bacillati</taxon>
        <taxon>Actinomycetota</taxon>
        <taxon>Actinomycetes</taxon>
        <taxon>Kitasatosporales</taxon>
        <taxon>Streptomycetaceae</taxon>
        <taxon>Streptomyces</taxon>
    </lineage>
</organism>
<dbReference type="Pfam" id="PF12697">
    <property type="entry name" value="Abhydrolase_6"/>
    <property type="match status" value="1"/>
</dbReference>
<evidence type="ECO:0000259" key="1">
    <source>
        <dbReference type="Pfam" id="PF12697"/>
    </source>
</evidence>
<dbReference type="SUPFAM" id="SSF53474">
    <property type="entry name" value="alpha/beta-Hydrolases"/>
    <property type="match status" value="1"/>
</dbReference>
<proteinExistence type="predicted"/>
<dbReference type="InterPro" id="IPR050266">
    <property type="entry name" value="AB_hydrolase_sf"/>
</dbReference>
<feature type="domain" description="AB hydrolase-1" evidence="1">
    <location>
        <begin position="24"/>
        <end position="258"/>
    </location>
</feature>
<dbReference type="RefSeq" id="WP_369241199.1">
    <property type="nucleotide sequence ID" value="NZ_CP163435.1"/>
</dbReference>
<dbReference type="Gene3D" id="3.40.50.1820">
    <property type="entry name" value="alpha/beta hydrolase"/>
    <property type="match status" value="1"/>
</dbReference>